<evidence type="ECO:0000313" key="4">
    <source>
        <dbReference type="Proteomes" id="UP000321514"/>
    </source>
</evidence>
<dbReference type="STRING" id="1334629.MFUL124B02_29500"/>
<dbReference type="InterPro" id="IPR032675">
    <property type="entry name" value="LRR_dom_sf"/>
</dbReference>
<dbReference type="Gene3D" id="3.80.10.10">
    <property type="entry name" value="Ribonuclease Inhibitor"/>
    <property type="match status" value="1"/>
</dbReference>
<dbReference type="EMBL" id="FOIB01000006">
    <property type="protein sequence ID" value="SEU22160.1"/>
    <property type="molecule type" value="Genomic_DNA"/>
</dbReference>
<keyword evidence="3" id="KW-1185">Reference proteome</keyword>
<gene>
    <name evidence="1" type="ORF">MFU01_32400</name>
    <name evidence="2" type="ORF">SAMN05443572_106372</name>
</gene>
<evidence type="ECO:0000313" key="2">
    <source>
        <dbReference type="EMBL" id="SEU22160.1"/>
    </source>
</evidence>
<evidence type="ECO:0000313" key="1">
    <source>
        <dbReference type="EMBL" id="GEN08203.1"/>
    </source>
</evidence>
<dbReference type="EMBL" id="BJXR01000027">
    <property type="protein sequence ID" value="GEN08203.1"/>
    <property type="molecule type" value="Genomic_DNA"/>
</dbReference>
<dbReference type="Proteomes" id="UP000183760">
    <property type="component" value="Unassembled WGS sequence"/>
</dbReference>
<sequence>MTFSPDDLVALASDETDTVRLRLARTLLQQGDPRGALIEVQCALARSGTQAPSRLREEEAALLAAHEASWLSELGLLPGDAVFKRGFVDRVTLDTRRARGVYARLVRREPVRSLSLLVDFTGSEESLPRLLEEIREAGLPASLEQLIIDRKNYWEVILDDELQLQRQGARMLGLALDLQDAARPHAGLELLDLALRDSEAARLETLEVNLLARGESSLETLLQTLERVGPRPSLRDWRLSFSSPSGKEWIRWVQLGSLARLLSLYPKLQTLVLPMAELPAEHVAHPELRELSLHWSGLTPCGPSDLSQWKPAPVPKGGGLQLLRDARLPRLQRLHIDFQYAWYIAWTPEDLVPLLEAEGLPALRQLELHNCASGDALCRELVRTKHASRLEVLDLTGATLSDEGALVLLRHRERFPRLQRLGCGPWGLSEALWTELRSQYPVDT</sequence>
<evidence type="ECO:0008006" key="5">
    <source>
        <dbReference type="Google" id="ProtNLM"/>
    </source>
</evidence>
<name>A0A511T3L6_MYXFU</name>
<accession>A0A511T3L6</accession>
<reference evidence="2 3" key="1">
    <citation type="submission" date="2016-10" db="EMBL/GenBank/DDBJ databases">
        <authorList>
            <person name="Varghese N."/>
            <person name="Submissions S."/>
        </authorList>
    </citation>
    <scope>NUCLEOTIDE SEQUENCE [LARGE SCALE GENOMIC DNA]</scope>
    <source>
        <strain evidence="2 3">DSM 16525</strain>
    </source>
</reference>
<dbReference type="OrthoDB" id="5381264at2"/>
<dbReference type="RefSeq" id="WP_074956325.1">
    <property type="nucleotide sequence ID" value="NZ_BJXR01000027.1"/>
</dbReference>
<protein>
    <recommendedName>
        <fullName evidence="5">WGR domain-containing protein</fullName>
    </recommendedName>
</protein>
<proteinExistence type="predicted"/>
<reference evidence="1 4" key="2">
    <citation type="submission" date="2019-07" db="EMBL/GenBank/DDBJ databases">
        <title>Whole genome shotgun sequence of Myxococcus fulvus NBRC 100333.</title>
        <authorList>
            <person name="Hosoyama A."/>
            <person name="Uohara A."/>
            <person name="Ohji S."/>
            <person name="Ichikawa N."/>
        </authorList>
    </citation>
    <scope>NUCLEOTIDE SEQUENCE [LARGE SCALE GENOMIC DNA]</scope>
    <source>
        <strain evidence="1 4">NBRC 100333</strain>
    </source>
</reference>
<dbReference type="SUPFAM" id="SSF52047">
    <property type="entry name" value="RNI-like"/>
    <property type="match status" value="1"/>
</dbReference>
<evidence type="ECO:0000313" key="3">
    <source>
        <dbReference type="Proteomes" id="UP000183760"/>
    </source>
</evidence>
<organism evidence="1 4">
    <name type="scientific">Myxococcus fulvus</name>
    <dbReference type="NCBI Taxonomy" id="33"/>
    <lineage>
        <taxon>Bacteria</taxon>
        <taxon>Pseudomonadati</taxon>
        <taxon>Myxococcota</taxon>
        <taxon>Myxococcia</taxon>
        <taxon>Myxococcales</taxon>
        <taxon>Cystobacterineae</taxon>
        <taxon>Myxococcaceae</taxon>
        <taxon>Myxococcus</taxon>
    </lineage>
</organism>
<dbReference type="AlphaFoldDB" id="A0A511T3L6"/>
<comment type="caution">
    <text evidence="1">The sequence shown here is derived from an EMBL/GenBank/DDBJ whole genome shotgun (WGS) entry which is preliminary data.</text>
</comment>
<dbReference type="Proteomes" id="UP000321514">
    <property type="component" value="Unassembled WGS sequence"/>
</dbReference>